<dbReference type="GeneID" id="19170158"/>
<dbReference type="STRING" id="1182542.W9XXX9"/>
<name>W9XXX9_9EURO</name>
<protein>
    <recommendedName>
        <fullName evidence="1">SAP domain-containing protein</fullName>
    </recommendedName>
</protein>
<dbReference type="EMBL" id="AMGY01000005">
    <property type="protein sequence ID" value="EXJ82235.1"/>
    <property type="molecule type" value="Genomic_DNA"/>
</dbReference>
<keyword evidence="3" id="KW-1185">Reference proteome</keyword>
<dbReference type="InterPro" id="IPR003034">
    <property type="entry name" value="SAP_dom"/>
</dbReference>
<comment type="caution">
    <text evidence="2">The sequence shown here is derived from an EMBL/GenBank/DDBJ whole genome shotgun (WGS) entry which is preliminary data.</text>
</comment>
<dbReference type="OrthoDB" id="4159080at2759"/>
<dbReference type="Gene3D" id="3.90.20.10">
    <property type="match status" value="1"/>
</dbReference>
<evidence type="ECO:0000259" key="1">
    <source>
        <dbReference type="PROSITE" id="PS50800"/>
    </source>
</evidence>
<dbReference type="eggNOG" id="ENOG502RW6H">
    <property type="taxonomic scope" value="Eukaryota"/>
</dbReference>
<reference evidence="2 3" key="1">
    <citation type="submission" date="2013-03" db="EMBL/GenBank/DDBJ databases">
        <title>The Genome Sequence of Capronia epimyces CBS 606.96.</title>
        <authorList>
            <consortium name="The Broad Institute Genomics Platform"/>
            <person name="Cuomo C."/>
            <person name="de Hoog S."/>
            <person name="Gorbushina A."/>
            <person name="Walker B."/>
            <person name="Young S.K."/>
            <person name="Zeng Q."/>
            <person name="Gargeya S."/>
            <person name="Fitzgerald M."/>
            <person name="Haas B."/>
            <person name="Abouelleil A."/>
            <person name="Allen A.W."/>
            <person name="Alvarado L."/>
            <person name="Arachchi H.M."/>
            <person name="Berlin A.M."/>
            <person name="Chapman S.B."/>
            <person name="Gainer-Dewar J."/>
            <person name="Goldberg J."/>
            <person name="Griggs A."/>
            <person name="Gujja S."/>
            <person name="Hansen M."/>
            <person name="Howarth C."/>
            <person name="Imamovic A."/>
            <person name="Ireland A."/>
            <person name="Larimer J."/>
            <person name="McCowan C."/>
            <person name="Murphy C."/>
            <person name="Pearson M."/>
            <person name="Poon T.W."/>
            <person name="Priest M."/>
            <person name="Roberts A."/>
            <person name="Saif S."/>
            <person name="Shea T."/>
            <person name="Sisk P."/>
            <person name="Sykes S."/>
            <person name="Wortman J."/>
            <person name="Nusbaum C."/>
            <person name="Birren B."/>
        </authorList>
    </citation>
    <scope>NUCLEOTIDE SEQUENCE [LARGE SCALE GENOMIC DNA]</scope>
    <source>
        <strain evidence="2 3">CBS 606.96</strain>
    </source>
</reference>
<accession>W9XXX9</accession>
<evidence type="ECO:0000313" key="2">
    <source>
        <dbReference type="EMBL" id="EXJ82235.1"/>
    </source>
</evidence>
<dbReference type="PROSITE" id="PS50800">
    <property type="entry name" value="SAP"/>
    <property type="match status" value="1"/>
</dbReference>
<organism evidence="2 3">
    <name type="scientific">Capronia epimyces CBS 606.96</name>
    <dbReference type="NCBI Taxonomy" id="1182542"/>
    <lineage>
        <taxon>Eukaryota</taxon>
        <taxon>Fungi</taxon>
        <taxon>Dikarya</taxon>
        <taxon>Ascomycota</taxon>
        <taxon>Pezizomycotina</taxon>
        <taxon>Eurotiomycetes</taxon>
        <taxon>Chaetothyriomycetidae</taxon>
        <taxon>Chaetothyriales</taxon>
        <taxon>Herpotrichiellaceae</taxon>
        <taxon>Capronia</taxon>
    </lineage>
</organism>
<dbReference type="Proteomes" id="UP000019478">
    <property type="component" value="Unassembled WGS sequence"/>
</dbReference>
<dbReference type="HOGENOM" id="CLU_097230_0_1_1"/>
<gene>
    <name evidence="2" type="ORF">A1O3_06048</name>
</gene>
<sequence>MQMHLANANPLGPQPDANRIAQCYDTLGDELAKFPNIPALAEGNAIQLALVQLTTQINQLATQMNQLGTQINQRFDQVDERFDQVDERIDNLTTRVVANDHNSMSRVQNAHLSSADQRLIPLVNPTTNTPIEVFPRRSREIPSMENEALVSVLRELGLPTNGTREAKEKRIRQYIGLLPERSGA</sequence>
<feature type="domain" description="SAP" evidence="1">
    <location>
        <begin position="141"/>
        <end position="175"/>
    </location>
</feature>
<dbReference type="AlphaFoldDB" id="W9XXX9"/>
<evidence type="ECO:0000313" key="3">
    <source>
        <dbReference type="Proteomes" id="UP000019478"/>
    </source>
</evidence>
<proteinExistence type="predicted"/>
<dbReference type="RefSeq" id="XP_007734358.1">
    <property type="nucleotide sequence ID" value="XM_007736168.1"/>
</dbReference>
<dbReference type="SUPFAM" id="SSF58064">
    <property type="entry name" value="Influenza hemagglutinin (stalk)"/>
    <property type="match status" value="1"/>
</dbReference>